<evidence type="ECO:0000313" key="1">
    <source>
        <dbReference type="EMBL" id="OHA62123.1"/>
    </source>
</evidence>
<dbReference type="EMBL" id="MHTM01000020">
    <property type="protein sequence ID" value="OHA62123.1"/>
    <property type="molecule type" value="Genomic_DNA"/>
</dbReference>
<name>A0A1G2QNS0_9BACT</name>
<reference evidence="1 2" key="1">
    <citation type="journal article" date="2016" name="Nat. Commun.">
        <title>Thousands of microbial genomes shed light on interconnected biogeochemical processes in an aquifer system.</title>
        <authorList>
            <person name="Anantharaman K."/>
            <person name="Brown C.T."/>
            <person name="Hug L.A."/>
            <person name="Sharon I."/>
            <person name="Castelle C.J."/>
            <person name="Probst A.J."/>
            <person name="Thomas B.C."/>
            <person name="Singh A."/>
            <person name="Wilkins M.J."/>
            <person name="Karaoz U."/>
            <person name="Brodie E.L."/>
            <person name="Williams K.H."/>
            <person name="Hubbard S.S."/>
            <person name="Banfield J.F."/>
        </authorList>
    </citation>
    <scope>NUCLEOTIDE SEQUENCE [LARGE SCALE GENOMIC DNA]</scope>
</reference>
<evidence type="ECO:0000313" key="2">
    <source>
        <dbReference type="Proteomes" id="UP000177140"/>
    </source>
</evidence>
<dbReference type="Proteomes" id="UP000177140">
    <property type="component" value="Unassembled WGS sequence"/>
</dbReference>
<proteinExistence type="predicted"/>
<dbReference type="AlphaFoldDB" id="A0A1G2QNS0"/>
<sequence length="97" mass="11475">MRPNLERILDEKSNLKEEKKILRESVDIDSDFRRRFGMSSRLSDYPEFGNLYKAVRKNFELLKAVDQEQALALNDEFDRLIKNIEGKKRGRIEKSQG</sequence>
<organism evidence="1 2">
    <name type="scientific">Candidatus Vogelbacteria bacterium RIFOXYD2_FULL_44_9</name>
    <dbReference type="NCBI Taxonomy" id="1802441"/>
    <lineage>
        <taxon>Bacteria</taxon>
        <taxon>Candidatus Vogeliibacteriota</taxon>
    </lineage>
</organism>
<comment type="caution">
    <text evidence="1">The sequence shown here is derived from an EMBL/GenBank/DDBJ whole genome shotgun (WGS) entry which is preliminary data.</text>
</comment>
<accession>A0A1G2QNS0</accession>
<protein>
    <submittedName>
        <fullName evidence="1">Uncharacterized protein</fullName>
    </submittedName>
</protein>
<gene>
    <name evidence="1" type="ORF">A2556_03095</name>
</gene>